<comment type="caution">
    <text evidence="1">The sequence shown here is derived from an EMBL/GenBank/DDBJ whole genome shotgun (WGS) entry which is preliminary data.</text>
</comment>
<accession>A0AAP3M4I8</accession>
<sequence length="93" mass="10502">MRFDKNVVLINCNDSKLNDKVLQANITQMGLDQTIQLFGDAKKRPYVVRLPFASDVRTGYIKSPDLPFNLQISQAMKFNSATALIGVEYHGRL</sequence>
<organism evidence="1 2">
    <name type="scientific">Lactobacillus mulieris</name>
    <dbReference type="NCBI Taxonomy" id="2508708"/>
    <lineage>
        <taxon>Bacteria</taxon>
        <taxon>Bacillati</taxon>
        <taxon>Bacillota</taxon>
        <taxon>Bacilli</taxon>
        <taxon>Lactobacillales</taxon>
        <taxon>Lactobacillaceae</taxon>
        <taxon>Lactobacillus</taxon>
    </lineage>
</organism>
<dbReference type="Proteomes" id="UP001213015">
    <property type="component" value="Unassembled WGS sequence"/>
</dbReference>
<reference evidence="1" key="1">
    <citation type="submission" date="2022-01" db="EMBL/GenBank/DDBJ databases">
        <title>VMRC isolate genome collection.</title>
        <authorList>
            <person name="France M."/>
            <person name="Rutt L."/>
            <person name="Humphrys M."/>
            <person name="Ravel J."/>
        </authorList>
    </citation>
    <scope>NUCLEOTIDE SEQUENCE</scope>
    <source>
        <strain evidence="1">C0127B5</strain>
    </source>
</reference>
<dbReference type="AlphaFoldDB" id="A0AAP3M4I8"/>
<evidence type="ECO:0000313" key="1">
    <source>
        <dbReference type="EMBL" id="MCZ3845167.1"/>
    </source>
</evidence>
<gene>
    <name evidence="1" type="ORF">L2422_06625</name>
</gene>
<dbReference type="EMBL" id="JAKHLF010000011">
    <property type="protein sequence ID" value="MCZ3845167.1"/>
    <property type="molecule type" value="Genomic_DNA"/>
</dbReference>
<evidence type="ECO:0000313" key="2">
    <source>
        <dbReference type="Proteomes" id="UP001213015"/>
    </source>
</evidence>
<dbReference type="RefSeq" id="WP_144887332.1">
    <property type="nucleotide sequence ID" value="NZ_JAAVSE010000003.1"/>
</dbReference>
<proteinExistence type="predicted"/>
<name>A0AAP3M4I8_9LACO</name>
<protein>
    <submittedName>
        <fullName evidence="1">Uncharacterized protein</fullName>
    </submittedName>
</protein>